<feature type="transmembrane region" description="Helical" evidence="1">
    <location>
        <begin position="12"/>
        <end position="35"/>
    </location>
</feature>
<dbReference type="STRING" id="360911.EAT1b_1494"/>
<sequence>MISRISRAYCQMSSLITGFFIVFAFLFGIRTYFLWTTMSSPLTAIGLMLMTAIGLSFITYQLSEKLRLFIYSKLPDQAVTCSINSHTK</sequence>
<feature type="transmembrane region" description="Helical" evidence="1">
    <location>
        <begin position="41"/>
        <end position="60"/>
    </location>
</feature>
<evidence type="ECO:0000313" key="3">
    <source>
        <dbReference type="Proteomes" id="UP000000716"/>
    </source>
</evidence>
<evidence type="ECO:0000313" key="2">
    <source>
        <dbReference type="EMBL" id="ACQ70420.1"/>
    </source>
</evidence>
<dbReference type="EMBL" id="CP001615">
    <property type="protein sequence ID" value="ACQ70420.1"/>
    <property type="molecule type" value="Genomic_DNA"/>
</dbReference>
<keyword evidence="3" id="KW-1185">Reference proteome</keyword>
<keyword evidence="1" id="KW-1133">Transmembrane helix</keyword>
<proteinExistence type="predicted"/>
<dbReference type="KEGG" id="eat:EAT1b_1494"/>
<reference evidence="2 3" key="1">
    <citation type="journal article" date="2011" name="J. Bacteriol.">
        <title>Complete genome sequence of the Thermophilic Bacterium Exiguobacterium sp. AT1b.</title>
        <authorList>
            <person name="Vishnivetskaya T.A."/>
            <person name="Lucas S."/>
            <person name="Copeland A."/>
            <person name="Lapidus A."/>
            <person name="Glavina Del Rio T."/>
            <person name="Dalin E."/>
            <person name="Tice H."/>
            <person name="Bruce D.C."/>
            <person name="Goodwin L.A."/>
            <person name="Pitluck S."/>
            <person name="Saunders E."/>
            <person name="Brettin T."/>
            <person name="Detter C."/>
            <person name="Han C."/>
            <person name="Larimer F."/>
            <person name="Land M.L."/>
            <person name="Hauser L.J."/>
            <person name="Kyrpides N.C."/>
            <person name="Ovchinnikova G."/>
            <person name="Kathariou S."/>
            <person name="Ramaley R.F."/>
            <person name="Rodrigues D.F."/>
            <person name="Hendrix C."/>
            <person name="Richardson P."/>
            <person name="Tiedje J.M."/>
        </authorList>
    </citation>
    <scope>NUCLEOTIDE SEQUENCE [LARGE SCALE GENOMIC DNA]</scope>
    <source>
        <strain evidence="3">ATCC BAA-1283 / AT1b</strain>
    </source>
</reference>
<accession>C4KZA7</accession>
<dbReference type="HOGENOM" id="CLU_2464480_0_0_9"/>
<keyword evidence="1" id="KW-0472">Membrane</keyword>
<organism evidence="2 3">
    <name type="scientific">Exiguobacterium sp. (strain ATCC BAA-1283 / AT1b)</name>
    <dbReference type="NCBI Taxonomy" id="360911"/>
    <lineage>
        <taxon>Bacteria</taxon>
        <taxon>Bacillati</taxon>
        <taxon>Bacillota</taxon>
        <taxon>Bacilli</taxon>
        <taxon>Bacillales</taxon>
        <taxon>Bacillales Family XII. Incertae Sedis</taxon>
        <taxon>Exiguobacterium</taxon>
    </lineage>
</organism>
<dbReference type="Proteomes" id="UP000000716">
    <property type="component" value="Chromosome"/>
</dbReference>
<protein>
    <submittedName>
        <fullName evidence="2">Uncharacterized protein</fullName>
    </submittedName>
</protein>
<dbReference type="AlphaFoldDB" id="C4KZA7"/>
<gene>
    <name evidence="2" type="ordered locus">EAT1b_1494</name>
</gene>
<evidence type="ECO:0000256" key="1">
    <source>
        <dbReference type="SAM" id="Phobius"/>
    </source>
</evidence>
<name>C4KZA7_EXISA</name>
<keyword evidence="1" id="KW-0812">Transmembrane</keyword>